<protein>
    <submittedName>
        <fullName evidence="2">DUF305 domain-containing protein</fullName>
    </submittedName>
</protein>
<organism evidence="2 3">
    <name type="scientific">Qiania dongpingensis</name>
    <dbReference type="NCBI Taxonomy" id="2763669"/>
    <lineage>
        <taxon>Bacteria</taxon>
        <taxon>Bacillati</taxon>
        <taxon>Bacillota</taxon>
        <taxon>Clostridia</taxon>
        <taxon>Lachnospirales</taxon>
        <taxon>Lachnospiraceae</taxon>
        <taxon>Qiania</taxon>
    </lineage>
</organism>
<dbReference type="PANTHER" id="PTHR36933:SF1">
    <property type="entry name" value="SLL0788 PROTEIN"/>
    <property type="match status" value="1"/>
</dbReference>
<feature type="domain" description="DUF305" evidence="1">
    <location>
        <begin position="40"/>
        <end position="184"/>
    </location>
</feature>
<dbReference type="AlphaFoldDB" id="A0A7G9G4J2"/>
<proteinExistence type="predicted"/>
<dbReference type="RefSeq" id="WP_249302974.1">
    <property type="nucleotide sequence ID" value="NZ_CP060634.1"/>
</dbReference>
<accession>A0A7G9G4J2</accession>
<dbReference type="Gene3D" id="1.20.1260.10">
    <property type="match status" value="2"/>
</dbReference>
<evidence type="ECO:0000313" key="3">
    <source>
        <dbReference type="Proteomes" id="UP000515823"/>
    </source>
</evidence>
<keyword evidence="3" id="KW-1185">Reference proteome</keyword>
<dbReference type="InterPro" id="IPR012347">
    <property type="entry name" value="Ferritin-like"/>
</dbReference>
<name>A0A7G9G4J2_9FIRM</name>
<dbReference type="EMBL" id="CP060634">
    <property type="protein sequence ID" value="QNM05724.1"/>
    <property type="molecule type" value="Genomic_DNA"/>
</dbReference>
<evidence type="ECO:0000313" key="2">
    <source>
        <dbReference type="EMBL" id="QNM05724.1"/>
    </source>
</evidence>
<dbReference type="Pfam" id="PF03713">
    <property type="entry name" value="DUF305"/>
    <property type="match status" value="1"/>
</dbReference>
<sequence length="189" mass="22028">MSCRQPFSDVTKKYLCCFYEILEDMISEMTEAELTDSLSHNFIVQMIPHHRAAIEMSYNILQYTTSIPVQNIAQNIISDQTRSIENMQQILENCSGLCNSEQDLCLYDRHFRQITQTMFFQMQNACSDNNINADFMREMIPHHEGAVRMSKNVLNYSICRELVPILEAIITSQERGIQEMKRLLRCIGQ</sequence>
<dbReference type="Proteomes" id="UP000515823">
    <property type="component" value="Chromosome"/>
</dbReference>
<dbReference type="KEGG" id="qdo:H9Q78_00695"/>
<evidence type="ECO:0000259" key="1">
    <source>
        <dbReference type="Pfam" id="PF03713"/>
    </source>
</evidence>
<dbReference type="PANTHER" id="PTHR36933">
    <property type="entry name" value="SLL0788 PROTEIN"/>
    <property type="match status" value="1"/>
</dbReference>
<gene>
    <name evidence="2" type="ORF">H9Q78_00695</name>
</gene>
<reference evidence="2 3" key="1">
    <citation type="submission" date="2020-08" db="EMBL/GenBank/DDBJ databases">
        <authorList>
            <person name="Liu C."/>
            <person name="Sun Q."/>
        </authorList>
    </citation>
    <scope>NUCLEOTIDE SEQUENCE [LARGE SCALE GENOMIC DNA]</scope>
    <source>
        <strain evidence="2 3">NSJ-38</strain>
    </source>
</reference>
<dbReference type="InterPro" id="IPR005183">
    <property type="entry name" value="DUF305_CopM-like"/>
</dbReference>